<dbReference type="PROSITE" id="PS50011">
    <property type="entry name" value="PROTEIN_KINASE_DOM"/>
    <property type="match status" value="1"/>
</dbReference>
<feature type="compositionally biased region" description="Low complexity" evidence="1">
    <location>
        <begin position="1"/>
        <end position="23"/>
    </location>
</feature>
<dbReference type="SMART" id="SM00220">
    <property type="entry name" value="S_TKc"/>
    <property type="match status" value="1"/>
</dbReference>
<protein>
    <submittedName>
        <fullName evidence="3">Tegument serine/threonine protein kinase</fullName>
        <ecNumber evidence="3">2.7.11.1</ecNumber>
    </submittedName>
</protein>
<reference evidence="3" key="1">
    <citation type="submission" date="2017-08" db="EMBL/GenBank/DDBJ databases">
        <title>Genome sequence of an alphaherpesvirus from a beluga whale (Delphinapterus leucas).</title>
        <authorList>
            <person name="Davison A.J."/>
            <person name="Nielsen O."/>
            <person name="Subramaniam K."/>
            <person name="Jacob J.M."/>
            <person name="Romero C.H."/>
            <person name="Burek-Huntington K.A."/>
            <person name="Waltzek T.B."/>
        </authorList>
    </citation>
    <scope>NUCLEOTIDE SEQUENCE [LARGE SCALE GENOMIC DNA]</scope>
    <source>
        <strain evidence="3">LN3131-1</strain>
    </source>
</reference>
<accession>A0A286MM68</accession>
<dbReference type="InterPro" id="IPR011009">
    <property type="entry name" value="Kinase-like_dom_sf"/>
</dbReference>
<evidence type="ECO:0000259" key="2">
    <source>
        <dbReference type="PROSITE" id="PS50011"/>
    </source>
</evidence>
<dbReference type="InterPro" id="IPR008271">
    <property type="entry name" value="Ser/Thr_kinase_AS"/>
</dbReference>
<evidence type="ECO:0000313" key="4">
    <source>
        <dbReference type="Proteomes" id="UP000297205"/>
    </source>
</evidence>
<dbReference type="EMBL" id="MF678601">
    <property type="protein sequence ID" value="ASW27094.1"/>
    <property type="molecule type" value="Genomic_DNA"/>
</dbReference>
<feature type="region of interest" description="Disordered" evidence="1">
    <location>
        <begin position="1"/>
        <end position="74"/>
    </location>
</feature>
<dbReference type="KEGG" id="vg:65099999"/>
<dbReference type="RefSeq" id="YP_010084978.1">
    <property type="nucleotide sequence ID" value="NC_055166.1"/>
</dbReference>
<proteinExistence type="predicted"/>
<dbReference type="GO" id="GO:0005524">
    <property type="term" value="F:ATP binding"/>
    <property type="evidence" value="ECO:0007669"/>
    <property type="project" value="InterPro"/>
</dbReference>
<dbReference type="EC" id="2.7.11.1" evidence="3"/>
<evidence type="ECO:0000313" key="3">
    <source>
        <dbReference type="EMBL" id="ASW27094.1"/>
    </source>
</evidence>
<dbReference type="GeneID" id="65099999"/>
<sequence length="478" mass="52258">MQRTPASGSASPRSGRASSRVPVTWHSHTAARLSRATTSGRRSDARKGASADAPARPRTKDPPVLARPPVGKRRASAVVRTDRFLTLKTDASTRRPVFEVLASLSLRKVAFPEAPVFCGKGSYGRVEIFRAARAAVKTFSNGHEFAHELVATLLAADGAQRAARHLYIHNIIRPSGFCLDTQQLVLPAYDMDLAAYTRRLSRAQPSIVICQAAHRAFVDLGRAVVFLNSHCGLTHLDIKGGNVFVNVAGNTIVTAVLADFSLMTLNTHSPVAKADFDIPEEDQMVRYISTPATMLKTHHELVVGHCATRPSELLVDYINEARVPQKPRTLSHDLGLAIDLYSLGHTLLELVVGGCVRRHTAIKAFHKGLLLQLSRPSPELALEVLAYRCVFNRAVFRATPLTTMGGVPWDSQELICRALADAAHKKAFRDLVVRFAEDYGEELRGYQPPAVLHSLLELATLLCHPNPAARHAAHALWP</sequence>
<dbReference type="InterPro" id="IPR000719">
    <property type="entry name" value="Prot_kinase_dom"/>
</dbReference>
<keyword evidence="3" id="KW-0723">Serine/threonine-protein kinase</keyword>
<organism evidence="3">
    <name type="scientific">Beluga whale alphaherpesvirus 1</name>
    <dbReference type="NCBI Taxonomy" id="1434720"/>
    <lineage>
        <taxon>Viruses</taxon>
        <taxon>Duplodnaviria</taxon>
        <taxon>Heunggongvirae</taxon>
        <taxon>Peploviricota</taxon>
        <taxon>Herviviricetes</taxon>
        <taxon>Herpesvirales</taxon>
        <taxon>Orthoherpesviridae</taxon>
        <taxon>Alphaherpesvirinae</taxon>
        <taxon>Varicellovirus</taxon>
        <taxon>Varicellovirus monodontidalpha1</taxon>
        <taxon>Monodontid alphaherpesvirus 1</taxon>
    </lineage>
</organism>
<dbReference type="Proteomes" id="UP000297205">
    <property type="component" value="Segment"/>
</dbReference>
<keyword evidence="4" id="KW-1185">Reference proteome</keyword>
<dbReference type="PROSITE" id="PS00108">
    <property type="entry name" value="PROTEIN_KINASE_ST"/>
    <property type="match status" value="1"/>
</dbReference>
<feature type="domain" description="Protein kinase" evidence="2">
    <location>
        <begin position="112"/>
        <end position="478"/>
    </location>
</feature>
<name>A0A286MM68_9ALPH</name>
<keyword evidence="3" id="KW-0808">Transferase</keyword>
<dbReference type="Gene3D" id="1.10.510.10">
    <property type="entry name" value="Transferase(Phosphotransferase) domain 1"/>
    <property type="match status" value="1"/>
</dbReference>
<gene>
    <name evidence="3" type="primary">UL13</name>
</gene>
<keyword evidence="3" id="KW-0418">Kinase</keyword>
<evidence type="ECO:0000256" key="1">
    <source>
        <dbReference type="SAM" id="MobiDB-lite"/>
    </source>
</evidence>
<dbReference type="GO" id="GO:0004674">
    <property type="term" value="F:protein serine/threonine kinase activity"/>
    <property type="evidence" value="ECO:0007669"/>
    <property type="project" value="UniProtKB-KW"/>
</dbReference>
<dbReference type="SUPFAM" id="SSF56112">
    <property type="entry name" value="Protein kinase-like (PK-like)"/>
    <property type="match status" value="1"/>
</dbReference>